<organism evidence="4 5">
    <name type="scientific">Microbacterium pullorum</name>
    <dbReference type="NCBI Taxonomy" id="2762236"/>
    <lineage>
        <taxon>Bacteria</taxon>
        <taxon>Bacillati</taxon>
        <taxon>Actinomycetota</taxon>
        <taxon>Actinomycetes</taxon>
        <taxon>Micrococcales</taxon>
        <taxon>Microbacteriaceae</taxon>
        <taxon>Microbacterium</taxon>
    </lineage>
</organism>
<feature type="compositionally biased region" description="Low complexity" evidence="1">
    <location>
        <begin position="761"/>
        <end position="775"/>
    </location>
</feature>
<dbReference type="PANTHER" id="PTHR42736">
    <property type="entry name" value="PROTEIN-GLUTAMINE GAMMA-GLUTAMYLTRANSFERASE"/>
    <property type="match status" value="1"/>
</dbReference>
<protein>
    <submittedName>
        <fullName evidence="4">Transglutaminase domain-containing protein</fullName>
    </submittedName>
</protein>
<keyword evidence="5" id="KW-1185">Reference proteome</keyword>
<feature type="transmembrane region" description="Helical" evidence="2">
    <location>
        <begin position="177"/>
        <end position="196"/>
    </location>
</feature>
<dbReference type="Gene3D" id="3.10.620.30">
    <property type="match status" value="1"/>
</dbReference>
<feature type="transmembrane region" description="Helical" evidence="2">
    <location>
        <begin position="609"/>
        <end position="638"/>
    </location>
</feature>
<evidence type="ECO:0000256" key="1">
    <source>
        <dbReference type="SAM" id="MobiDB-lite"/>
    </source>
</evidence>
<feature type="transmembrane region" description="Helical" evidence="2">
    <location>
        <begin position="116"/>
        <end position="142"/>
    </location>
</feature>
<feature type="transmembrane region" description="Helical" evidence="2">
    <location>
        <begin position="154"/>
        <end position="171"/>
    </location>
</feature>
<keyword evidence="2" id="KW-0472">Membrane</keyword>
<feature type="transmembrane region" description="Helical" evidence="2">
    <location>
        <begin position="221"/>
        <end position="243"/>
    </location>
</feature>
<evidence type="ECO:0000256" key="2">
    <source>
        <dbReference type="SAM" id="Phobius"/>
    </source>
</evidence>
<dbReference type="InterPro" id="IPR052901">
    <property type="entry name" value="Bact_TGase-like"/>
</dbReference>
<proteinExistence type="predicted"/>
<comment type="caution">
    <text evidence="4">The sequence shown here is derived from an EMBL/GenBank/DDBJ whole genome shotgun (WGS) entry which is preliminary data.</text>
</comment>
<feature type="transmembrane region" description="Helical" evidence="2">
    <location>
        <begin position="75"/>
        <end position="96"/>
    </location>
</feature>
<dbReference type="Pfam" id="PF11992">
    <property type="entry name" value="TgpA_N"/>
    <property type="match status" value="1"/>
</dbReference>
<keyword evidence="2" id="KW-0812">Transmembrane</keyword>
<dbReference type="PANTHER" id="PTHR42736:SF1">
    <property type="entry name" value="PROTEIN-GLUTAMINE GAMMA-GLUTAMYLTRANSFERASE"/>
    <property type="match status" value="1"/>
</dbReference>
<dbReference type="SMART" id="SM00460">
    <property type="entry name" value="TGc"/>
    <property type="match status" value="1"/>
</dbReference>
<keyword evidence="2" id="KW-1133">Transmembrane helix</keyword>
<feature type="region of interest" description="Disordered" evidence="1">
    <location>
        <begin position="554"/>
        <end position="605"/>
    </location>
</feature>
<dbReference type="InterPro" id="IPR021878">
    <property type="entry name" value="TgpA_N"/>
</dbReference>
<feature type="compositionally biased region" description="Pro residues" evidence="1">
    <location>
        <begin position="578"/>
        <end position="593"/>
    </location>
</feature>
<feature type="domain" description="Transglutaminase-like" evidence="3">
    <location>
        <begin position="486"/>
        <end position="556"/>
    </location>
</feature>
<accession>A0ABR8S4E6</accession>
<dbReference type="Pfam" id="PF01841">
    <property type="entry name" value="Transglut_core"/>
    <property type="match status" value="1"/>
</dbReference>
<feature type="compositionally biased region" description="Acidic residues" evidence="1">
    <location>
        <begin position="594"/>
        <end position="605"/>
    </location>
</feature>
<sequence length="775" mass="80654">MSGSIRPRPRFARRHAIDLGAVAAMIAVAIVGFGPAFDSAFFLVTGFGALVLGLAVAALGALLRWGVLTVAAATVGVYVVFGGALAVPATTMGGIVPTLESLIALAGGVVFAWKQFVTAVAPFAASDAFLVVPFLSVLLTAVIAGSIALRARQWAWAVLPTGVLLVLAIAFGTTQTAVPIVQGALFAVTAVAWAAYRRAVTTQQYAAESGSISSQRPGRRVLAAAGVIGLAVGLGAGASAVAAPSGPRYVVRDAILPPIDMRDYVSPLQSFRAFVRDKADETLFTVSGLPEGARVRLATLDAYDGVVYNVASEGAGASASFQRLGDRIPAAAPGEPATLDVEIGELRGVWLPDAGYLTGIRYDGDRADDLKRSTFYNRATGVGVVTAGLREGDRYTLDVVIPRTPTRAQLEEAAVAPLALPPQQDVPEGSASLASTIVGGADTPFEQADALATTLSTQGFFSHGLEGEVISRAGHGSERIQSLLATPERMVGDDEQYAVTMALLAGQLGLPARVVMGFYPDEDAAGATFAATGEHLHAWVEVAFDEYGWVVFDPTPPEDQVPTDQQTVPQTELQPQTLQPPPPAQDPVNLPPDVPEDEGNDDDDDNDAFAWLAIVAYIAAALGVLIVLAAPFVAVLLLKLLRRRRRREQGAPSQRASGAWAEVIDTARDLGAGPPAGGTRRDDARVVADTLAAPAVVAVAERADAGVFGPGEPADADVAALWLEVDEVVGGMRGSVGFWRRLRSRLSLRSLLAPADKGTRPPKGAATPAATKDPT</sequence>
<reference evidence="4 5" key="1">
    <citation type="submission" date="2020-08" db="EMBL/GenBank/DDBJ databases">
        <title>A Genomic Blueprint of the Chicken Gut Microbiome.</title>
        <authorList>
            <person name="Gilroy R."/>
            <person name="Ravi A."/>
            <person name="Getino M."/>
            <person name="Pursley I."/>
            <person name="Horton D.L."/>
            <person name="Alikhan N.-F."/>
            <person name="Baker D."/>
            <person name="Gharbi K."/>
            <person name="Hall N."/>
            <person name="Watson M."/>
            <person name="Adriaenssens E.M."/>
            <person name="Foster-Nyarko E."/>
            <person name="Jarju S."/>
            <person name="Secka A."/>
            <person name="Antonio M."/>
            <person name="Oren A."/>
            <person name="Chaudhuri R."/>
            <person name="La Ragione R.M."/>
            <person name="Hildebrand F."/>
            <person name="Pallen M.J."/>
        </authorList>
    </citation>
    <scope>NUCLEOTIDE SEQUENCE [LARGE SCALE GENOMIC DNA]</scope>
    <source>
        <strain evidence="4 5">Sa4CUA7</strain>
    </source>
</reference>
<feature type="compositionally biased region" description="Low complexity" evidence="1">
    <location>
        <begin position="560"/>
        <end position="577"/>
    </location>
</feature>
<evidence type="ECO:0000313" key="5">
    <source>
        <dbReference type="Proteomes" id="UP000648352"/>
    </source>
</evidence>
<dbReference type="EMBL" id="JACSQP010000007">
    <property type="protein sequence ID" value="MBD7958336.1"/>
    <property type="molecule type" value="Genomic_DNA"/>
</dbReference>
<dbReference type="RefSeq" id="WP_191719536.1">
    <property type="nucleotide sequence ID" value="NZ_JACSQP010000007.1"/>
</dbReference>
<gene>
    <name evidence="4" type="ORF">H9651_11845</name>
</gene>
<dbReference type="Proteomes" id="UP000648352">
    <property type="component" value="Unassembled WGS sequence"/>
</dbReference>
<feature type="transmembrane region" description="Helical" evidence="2">
    <location>
        <begin position="40"/>
        <end position="63"/>
    </location>
</feature>
<feature type="transmembrane region" description="Helical" evidence="2">
    <location>
        <begin position="16"/>
        <end position="34"/>
    </location>
</feature>
<evidence type="ECO:0000259" key="3">
    <source>
        <dbReference type="SMART" id="SM00460"/>
    </source>
</evidence>
<dbReference type="InterPro" id="IPR002931">
    <property type="entry name" value="Transglutaminase-like"/>
</dbReference>
<feature type="region of interest" description="Disordered" evidence="1">
    <location>
        <begin position="752"/>
        <end position="775"/>
    </location>
</feature>
<evidence type="ECO:0000313" key="4">
    <source>
        <dbReference type="EMBL" id="MBD7958336.1"/>
    </source>
</evidence>
<dbReference type="InterPro" id="IPR038765">
    <property type="entry name" value="Papain-like_cys_pep_sf"/>
</dbReference>
<dbReference type="SUPFAM" id="SSF54001">
    <property type="entry name" value="Cysteine proteinases"/>
    <property type="match status" value="1"/>
</dbReference>
<name>A0ABR8S4E6_9MICO</name>